<dbReference type="InterPro" id="IPR003406">
    <property type="entry name" value="Glyco_trans_14"/>
</dbReference>
<evidence type="ECO:0000256" key="7">
    <source>
        <dbReference type="ARBA" id="ARBA00022824"/>
    </source>
</evidence>
<evidence type="ECO:0000256" key="8">
    <source>
        <dbReference type="ARBA" id="ARBA00022968"/>
    </source>
</evidence>
<keyword evidence="11" id="KW-0472">Membrane</keyword>
<dbReference type="GO" id="GO:0030158">
    <property type="term" value="F:protein xylosyltransferase activity"/>
    <property type="evidence" value="ECO:0007669"/>
    <property type="project" value="InterPro"/>
</dbReference>
<reference evidence="16" key="1">
    <citation type="submission" date="2018-06" db="EMBL/GenBank/DDBJ databases">
        <authorList>
            <person name="Zhirakovskaya E."/>
        </authorList>
    </citation>
    <scope>NUCLEOTIDE SEQUENCE</scope>
</reference>
<evidence type="ECO:0000256" key="11">
    <source>
        <dbReference type="ARBA" id="ARBA00023136"/>
    </source>
</evidence>
<dbReference type="GO" id="GO:0005789">
    <property type="term" value="C:endoplasmic reticulum membrane"/>
    <property type="evidence" value="ECO:0007669"/>
    <property type="project" value="UniProtKB-SubCell"/>
</dbReference>
<evidence type="ECO:0000256" key="2">
    <source>
        <dbReference type="ARBA" id="ARBA00004648"/>
    </source>
</evidence>
<keyword evidence="4" id="KW-0808">Transferase</keyword>
<keyword evidence="10" id="KW-0333">Golgi apparatus</keyword>
<dbReference type="InterPro" id="IPR045972">
    <property type="entry name" value="DUF5928"/>
</dbReference>
<organism evidence="16">
    <name type="scientific">hydrothermal vent metagenome</name>
    <dbReference type="NCBI Taxonomy" id="652676"/>
    <lineage>
        <taxon>unclassified sequences</taxon>
        <taxon>metagenomes</taxon>
        <taxon>ecological metagenomes</taxon>
    </lineage>
</organism>
<sequence>MAKIAYILLCHKDPDAIIGQAEMLTAVGDYISIHFDARANPADFRKIQSALAGNANVTFARKRLKCGWGEWSLVQATLNAVEAAIDAFPNATHFYMLSGDCAAIKSARYAHDFLDAEDMDYIESFDFFSSNWIKTGLKEERLIYRHYLNERKHKRLFYAAYNLQRKLGLTRKIPDDIQVMIGSQWWCLRRRTIEWILDFTKSRRDVMRFFRTTWIPDETFFQTLVRHIIPANEIHTRTLTFLMFSDYGMPVTFYNDHYDLLLSQDFLFARKISPEAQELKTRLGALYADDKATFQISNEGRNLFRFLTERGRAGRRFANRFWETESTLGRDRELMIVICKKWHVAKRLVERIRNVTDLPAMDYLFNEEAANLPDLGGIEGSLEKRTRHRRSLMRMLFDYCKTDRLVVCIDPGNLELLQDFCADRSTTKLLEIQCDFSGEYLRGHAIRTGLAGEQTPTETLERLLPTIRGDISFESEQIRDAGFDNHFILRQSGNPDLYAGQMAQFLDISLEMAAEIGRMEHLFTD</sequence>
<evidence type="ECO:0000256" key="6">
    <source>
        <dbReference type="ARBA" id="ARBA00022723"/>
    </source>
</evidence>
<keyword evidence="12" id="KW-1015">Disulfide bond</keyword>
<dbReference type="GO" id="GO:0015012">
    <property type="term" value="P:heparan sulfate proteoglycan biosynthetic process"/>
    <property type="evidence" value="ECO:0007669"/>
    <property type="project" value="TreeGrafter"/>
</dbReference>
<evidence type="ECO:0000256" key="3">
    <source>
        <dbReference type="ARBA" id="ARBA00022676"/>
    </source>
</evidence>
<keyword evidence="3" id="KW-0328">Glycosyltransferase</keyword>
<evidence type="ECO:0000256" key="13">
    <source>
        <dbReference type="ARBA" id="ARBA00023180"/>
    </source>
</evidence>
<dbReference type="PANTHER" id="PTHR46025:SF3">
    <property type="entry name" value="XYLOSYLTRANSFERASE OXT"/>
    <property type="match status" value="1"/>
</dbReference>
<evidence type="ECO:0000259" key="15">
    <source>
        <dbReference type="Pfam" id="PF19350"/>
    </source>
</evidence>
<dbReference type="InterPro" id="IPR043538">
    <property type="entry name" value="XYLT"/>
</dbReference>
<evidence type="ECO:0000256" key="10">
    <source>
        <dbReference type="ARBA" id="ARBA00023034"/>
    </source>
</evidence>
<evidence type="ECO:0000256" key="9">
    <source>
        <dbReference type="ARBA" id="ARBA00022989"/>
    </source>
</evidence>
<dbReference type="EMBL" id="UOEG01000051">
    <property type="protein sequence ID" value="VAV89790.1"/>
    <property type="molecule type" value="Genomic_DNA"/>
</dbReference>
<dbReference type="GO" id="GO:0050650">
    <property type="term" value="P:chondroitin sulfate proteoglycan biosynthetic process"/>
    <property type="evidence" value="ECO:0007669"/>
    <property type="project" value="TreeGrafter"/>
</dbReference>
<keyword evidence="5" id="KW-0812">Transmembrane</keyword>
<evidence type="ECO:0000256" key="5">
    <source>
        <dbReference type="ARBA" id="ARBA00022692"/>
    </source>
</evidence>
<name>A0A3B0R999_9ZZZZ</name>
<dbReference type="AlphaFoldDB" id="A0A3B0R999"/>
<dbReference type="Pfam" id="PF02485">
    <property type="entry name" value="Branch"/>
    <property type="match status" value="1"/>
</dbReference>
<gene>
    <name evidence="16" type="ORF">MNBD_ALPHA07-1161</name>
</gene>
<dbReference type="GO" id="GO:0000139">
    <property type="term" value="C:Golgi membrane"/>
    <property type="evidence" value="ECO:0007669"/>
    <property type="project" value="UniProtKB-SubCell"/>
</dbReference>
<keyword evidence="7" id="KW-0256">Endoplasmic reticulum</keyword>
<proteinExistence type="predicted"/>
<evidence type="ECO:0000256" key="1">
    <source>
        <dbReference type="ARBA" id="ARBA00004323"/>
    </source>
</evidence>
<keyword evidence="8" id="KW-0735">Signal-anchor</keyword>
<dbReference type="PANTHER" id="PTHR46025">
    <property type="entry name" value="XYLOSYLTRANSFERASE OXT"/>
    <property type="match status" value="1"/>
</dbReference>
<dbReference type="Pfam" id="PF19350">
    <property type="entry name" value="DUF5928"/>
    <property type="match status" value="1"/>
</dbReference>
<feature type="domain" description="DUF5928" evidence="15">
    <location>
        <begin position="270"/>
        <end position="525"/>
    </location>
</feature>
<evidence type="ECO:0000256" key="12">
    <source>
        <dbReference type="ARBA" id="ARBA00023157"/>
    </source>
</evidence>
<evidence type="ECO:0000313" key="16">
    <source>
        <dbReference type="EMBL" id="VAV89790.1"/>
    </source>
</evidence>
<keyword evidence="9" id="KW-1133">Transmembrane helix</keyword>
<comment type="subcellular location">
    <subcellularLocation>
        <location evidence="2">Endoplasmic reticulum membrane</location>
        <topology evidence="2">Single-pass type II membrane protein</topology>
    </subcellularLocation>
    <subcellularLocation>
        <location evidence="1">Golgi apparatus membrane</location>
        <topology evidence="1">Single-pass type II membrane protein</topology>
    </subcellularLocation>
</comment>
<dbReference type="GO" id="GO:0046872">
    <property type="term" value="F:metal ion binding"/>
    <property type="evidence" value="ECO:0007669"/>
    <property type="project" value="UniProtKB-KW"/>
</dbReference>
<evidence type="ECO:0000256" key="4">
    <source>
        <dbReference type="ARBA" id="ARBA00022679"/>
    </source>
</evidence>
<accession>A0A3B0R999</accession>
<keyword evidence="6" id="KW-0479">Metal-binding</keyword>
<protein>
    <recommendedName>
        <fullName evidence="14">Peptide O-xylosyltransferase</fullName>
    </recommendedName>
</protein>
<keyword evidence="13" id="KW-0325">Glycoprotein</keyword>
<evidence type="ECO:0000256" key="14">
    <source>
        <dbReference type="ARBA" id="ARBA00042865"/>
    </source>
</evidence>